<dbReference type="InterPro" id="IPR039567">
    <property type="entry name" value="Gly-zipper"/>
</dbReference>
<keyword evidence="4" id="KW-1185">Reference proteome</keyword>
<organism evidence="3 4">
    <name type="scientific">Aquamicrobium terrae</name>
    <dbReference type="NCBI Taxonomy" id="1324945"/>
    <lineage>
        <taxon>Bacteria</taxon>
        <taxon>Pseudomonadati</taxon>
        <taxon>Pseudomonadota</taxon>
        <taxon>Alphaproteobacteria</taxon>
        <taxon>Hyphomicrobiales</taxon>
        <taxon>Phyllobacteriaceae</taxon>
        <taxon>Aquamicrobium</taxon>
    </lineage>
</organism>
<reference evidence="3 4" key="1">
    <citation type="submission" date="2024-06" db="EMBL/GenBank/DDBJ databases">
        <title>Genomic Encyclopedia of Type Strains, Phase IV (KMG-IV): sequencing the most valuable type-strain genomes for metagenomic binning, comparative biology and taxonomic classification.</title>
        <authorList>
            <person name="Goeker M."/>
        </authorList>
    </citation>
    <scope>NUCLEOTIDE SEQUENCE [LARGE SCALE GENOMIC DNA]</scope>
    <source>
        <strain evidence="3 4">DSM 27865</strain>
    </source>
</reference>
<evidence type="ECO:0000313" key="3">
    <source>
        <dbReference type="EMBL" id="MET3791176.1"/>
    </source>
</evidence>
<comment type="caution">
    <text evidence="3">The sequence shown here is derived from an EMBL/GenBank/DDBJ whole genome shotgun (WGS) entry which is preliminary data.</text>
</comment>
<feature type="domain" description="Glycine zipper" evidence="2">
    <location>
        <begin position="23"/>
        <end position="67"/>
    </location>
</feature>
<evidence type="ECO:0000313" key="4">
    <source>
        <dbReference type="Proteomes" id="UP001549076"/>
    </source>
</evidence>
<dbReference type="Pfam" id="PF13488">
    <property type="entry name" value="Gly-zipper_Omp"/>
    <property type="match status" value="1"/>
</dbReference>
<gene>
    <name evidence="3" type="ORF">ABID37_001379</name>
</gene>
<proteinExistence type="predicted"/>
<dbReference type="Proteomes" id="UP001549076">
    <property type="component" value="Unassembled WGS sequence"/>
</dbReference>
<evidence type="ECO:0000256" key="1">
    <source>
        <dbReference type="SAM" id="SignalP"/>
    </source>
</evidence>
<accession>A0ABV2MWJ3</accession>
<protein>
    <recommendedName>
        <fullName evidence="2">Glycine zipper domain-containing protein</fullName>
    </recommendedName>
</protein>
<keyword evidence="1" id="KW-0732">Signal</keyword>
<feature type="chain" id="PRO_5047143735" description="Glycine zipper domain-containing protein" evidence="1">
    <location>
        <begin position="19"/>
        <end position="124"/>
    </location>
</feature>
<sequence length="124" mass="13661">MKKLIVLMGLLVPLAACSQTEQGAAIGGLGGAAIGSAVASPGNRAEGALVGGAVGAVAGALIGSANEPNRCRYRDRYGRVYVAQCPRNYDDRYYGRSYDDRYYGRRYDDRYYSRRYNDRYYDGY</sequence>
<evidence type="ECO:0000259" key="2">
    <source>
        <dbReference type="Pfam" id="PF13488"/>
    </source>
</evidence>
<dbReference type="EMBL" id="JBEPML010000003">
    <property type="protein sequence ID" value="MET3791176.1"/>
    <property type="molecule type" value="Genomic_DNA"/>
</dbReference>
<name>A0ABV2MWJ3_9HYPH</name>
<feature type="signal peptide" evidence="1">
    <location>
        <begin position="1"/>
        <end position="18"/>
    </location>
</feature>